<proteinExistence type="predicted"/>
<dbReference type="AlphaFoldDB" id="X1IR12"/>
<reference evidence="1" key="1">
    <citation type="journal article" date="2014" name="Front. Microbiol.">
        <title>High frequency of phylogenetically diverse reductive dehalogenase-homologous genes in deep subseafloor sedimentary metagenomes.</title>
        <authorList>
            <person name="Kawai M."/>
            <person name="Futagami T."/>
            <person name="Toyoda A."/>
            <person name="Takaki Y."/>
            <person name="Nishi S."/>
            <person name="Hori S."/>
            <person name="Arai W."/>
            <person name="Tsubouchi T."/>
            <person name="Morono Y."/>
            <person name="Uchiyama I."/>
            <person name="Ito T."/>
            <person name="Fujiyama A."/>
            <person name="Inagaki F."/>
            <person name="Takami H."/>
        </authorList>
    </citation>
    <scope>NUCLEOTIDE SEQUENCE</scope>
    <source>
        <strain evidence="1">Expedition CK06-06</strain>
    </source>
</reference>
<accession>X1IR12</accession>
<sequence>MSWPPVGSKLLSLKLFKKKVYQKNFAARLGSGGEVYIGAEGLREDRYCTGGCDR</sequence>
<protein>
    <submittedName>
        <fullName evidence="1">Uncharacterized protein</fullName>
    </submittedName>
</protein>
<organism evidence="1">
    <name type="scientific">marine sediment metagenome</name>
    <dbReference type="NCBI Taxonomy" id="412755"/>
    <lineage>
        <taxon>unclassified sequences</taxon>
        <taxon>metagenomes</taxon>
        <taxon>ecological metagenomes</taxon>
    </lineage>
</organism>
<evidence type="ECO:0000313" key="1">
    <source>
        <dbReference type="EMBL" id="GAH84152.1"/>
    </source>
</evidence>
<gene>
    <name evidence="1" type="ORF">S03H2_65122</name>
</gene>
<comment type="caution">
    <text evidence="1">The sequence shown here is derived from an EMBL/GenBank/DDBJ whole genome shotgun (WGS) entry which is preliminary data.</text>
</comment>
<name>X1IR12_9ZZZZ</name>
<dbReference type="EMBL" id="BARU01042371">
    <property type="protein sequence ID" value="GAH84152.1"/>
    <property type="molecule type" value="Genomic_DNA"/>
</dbReference>